<dbReference type="RefSeq" id="XP_005108122.1">
    <property type="nucleotide sequence ID" value="XM_005108065.3"/>
</dbReference>
<evidence type="ECO:0000259" key="4">
    <source>
        <dbReference type="Pfam" id="PF13863"/>
    </source>
</evidence>
<evidence type="ECO:0000256" key="3">
    <source>
        <dbReference type="SAM" id="MobiDB-lite"/>
    </source>
</evidence>
<dbReference type="Pfam" id="PF13863">
    <property type="entry name" value="DUF4200"/>
    <property type="match status" value="1"/>
</dbReference>
<feature type="coiled-coil region" evidence="2">
    <location>
        <begin position="548"/>
        <end position="575"/>
    </location>
</feature>
<feature type="compositionally biased region" description="Polar residues" evidence="3">
    <location>
        <begin position="294"/>
        <end position="307"/>
    </location>
</feature>
<keyword evidence="6" id="KW-0282">Flagellum</keyword>
<reference evidence="6" key="1">
    <citation type="submission" date="2025-08" db="UniProtKB">
        <authorList>
            <consortium name="RefSeq"/>
        </authorList>
    </citation>
    <scope>IDENTIFICATION</scope>
</reference>
<organism evidence="5 6">
    <name type="scientific">Aplysia californica</name>
    <name type="common">California sea hare</name>
    <dbReference type="NCBI Taxonomy" id="6500"/>
    <lineage>
        <taxon>Eukaryota</taxon>
        <taxon>Metazoa</taxon>
        <taxon>Spiralia</taxon>
        <taxon>Lophotrochozoa</taxon>
        <taxon>Mollusca</taxon>
        <taxon>Gastropoda</taxon>
        <taxon>Heterobranchia</taxon>
        <taxon>Euthyneura</taxon>
        <taxon>Tectipleura</taxon>
        <taxon>Aplysiida</taxon>
        <taxon>Aplysioidea</taxon>
        <taxon>Aplysiidae</taxon>
        <taxon>Aplysia</taxon>
    </lineage>
</organism>
<accession>A0ABM0K3U4</accession>
<evidence type="ECO:0000256" key="1">
    <source>
        <dbReference type="ARBA" id="ARBA00023054"/>
    </source>
</evidence>
<feature type="compositionally biased region" description="Polar residues" evidence="3">
    <location>
        <begin position="1"/>
        <end position="11"/>
    </location>
</feature>
<keyword evidence="1 2" id="KW-0175">Coiled coil</keyword>
<feature type="region of interest" description="Disordered" evidence="3">
    <location>
        <begin position="278"/>
        <end position="346"/>
    </location>
</feature>
<evidence type="ECO:0000313" key="6">
    <source>
        <dbReference type="RefSeq" id="XP_005108122.1"/>
    </source>
</evidence>
<evidence type="ECO:0000256" key="2">
    <source>
        <dbReference type="SAM" id="Coils"/>
    </source>
</evidence>
<feature type="coiled-coil region" evidence="2">
    <location>
        <begin position="414"/>
        <end position="480"/>
    </location>
</feature>
<dbReference type="InterPro" id="IPR025252">
    <property type="entry name" value="DUF4200"/>
</dbReference>
<keyword evidence="6" id="KW-0969">Cilium</keyword>
<feature type="region of interest" description="Disordered" evidence="3">
    <location>
        <begin position="1"/>
        <end position="90"/>
    </location>
</feature>
<feature type="coiled-coil region" evidence="2">
    <location>
        <begin position="169"/>
        <end position="256"/>
    </location>
</feature>
<dbReference type="Proteomes" id="UP000694888">
    <property type="component" value="Unplaced"/>
</dbReference>
<sequence>MADTSQPQSHVATPEASDLSGKKSRQENASRQSGRVTFPNSAKSGSSAHSMRTDEIVPKGNPFKMPPDSDIFLLRDKERQRKKQERLRQRNLKVHEKTTYASRVNFRTAAMIHPAESESEEEEDTDKAVAVKDDPQFTIAVTRDRHVEKESLAEYIAKKREMFLVQYSLGVKRDEMRKLEEIAQAEEKKLELAEQYLEEDAAMFDEFLKENDKNSVEAIKIAEAEAKQKMEKINEIKRINAQMMGIKSEISKYEDTLKEYQLYRGFLESLIPQEVQEERQKALEKRREEKSQTKETAAPTSKSGSRSDASEKGSINSGRRPTKKTGGKGEKGTTSPSKSPSSQSEKTIDAKMDDLFIELNTLSSTQQAMAMDEIKTKQEDSETGEPKPELLDMEDSDEELDLFFTDPQQLLDIFAELEEQNLSLIQNSQETEEALEEMKHTIKQTKVKMEKETKTLKEQIDKLQSQIQSEEAKAADLKIKAKMFNYGEFKADDDQEQHLSELNKKVEDVYRNCIGDNEANISTLQMLTNIENRLEELFEMIETMPQDKVEAAEKAKDKERRLKMREEKMEQLRIHQEERVRRALERAKAEPKKQTGKRLVFRSKPPELKKKEDEGADQASREEEELQYYFAW</sequence>
<feature type="compositionally biased region" description="Low complexity" evidence="3">
    <location>
        <begin position="332"/>
        <end position="345"/>
    </location>
</feature>
<feature type="domain" description="DUF4200" evidence="4">
    <location>
        <begin position="155"/>
        <end position="272"/>
    </location>
</feature>
<protein>
    <submittedName>
        <fullName evidence="6">Cilia- and flagella-associated protein 100 isoform X1</fullName>
    </submittedName>
</protein>
<feature type="compositionally biased region" description="Basic and acidic residues" evidence="3">
    <location>
        <begin position="582"/>
        <end position="593"/>
    </location>
</feature>
<feature type="compositionally biased region" description="Basic and acidic residues" evidence="3">
    <location>
        <begin position="604"/>
        <end position="613"/>
    </location>
</feature>
<keyword evidence="5" id="KW-1185">Reference proteome</keyword>
<feature type="compositionally biased region" description="Polar residues" evidence="3">
    <location>
        <begin position="29"/>
        <end position="50"/>
    </location>
</feature>
<dbReference type="PANTHER" id="PTHR21683">
    <property type="entry name" value="COILED-COIL DOMAIN-CONTAINING PROTEIN 42 LIKE-2-LIKE-RELATED"/>
    <property type="match status" value="1"/>
</dbReference>
<dbReference type="InterPro" id="IPR051147">
    <property type="entry name" value="CFAP_domain-containing"/>
</dbReference>
<gene>
    <name evidence="6" type="primary">LOC101850599</name>
</gene>
<feature type="compositionally biased region" description="Basic and acidic residues" evidence="3">
    <location>
        <begin position="278"/>
        <end position="293"/>
    </location>
</feature>
<dbReference type="PANTHER" id="PTHR21683:SF3">
    <property type="entry name" value="CILIA AND FLAGELLA ASSOCIATED PROTEIN 100"/>
    <property type="match status" value="1"/>
</dbReference>
<name>A0ABM0K3U4_APLCA</name>
<feature type="compositionally biased region" description="Basic residues" evidence="3">
    <location>
        <begin position="80"/>
        <end position="90"/>
    </location>
</feature>
<feature type="region of interest" description="Disordered" evidence="3">
    <location>
        <begin position="582"/>
        <end position="632"/>
    </location>
</feature>
<keyword evidence="6" id="KW-0966">Cell projection</keyword>
<dbReference type="GeneID" id="101850599"/>
<evidence type="ECO:0000313" key="5">
    <source>
        <dbReference type="Proteomes" id="UP000694888"/>
    </source>
</evidence>
<proteinExistence type="predicted"/>